<dbReference type="OrthoDB" id="79236at2759"/>
<name>A0A024TDP6_9STRA</name>
<organism evidence="2">
    <name type="scientific">Aphanomyces invadans</name>
    <dbReference type="NCBI Taxonomy" id="157072"/>
    <lineage>
        <taxon>Eukaryota</taxon>
        <taxon>Sar</taxon>
        <taxon>Stramenopiles</taxon>
        <taxon>Oomycota</taxon>
        <taxon>Saprolegniomycetes</taxon>
        <taxon>Saprolegniales</taxon>
        <taxon>Verrucalvaceae</taxon>
        <taxon>Aphanomyces</taxon>
    </lineage>
</organism>
<reference evidence="2" key="1">
    <citation type="submission" date="2013-12" db="EMBL/GenBank/DDBJ databases">
        <title>The Genome Sequence of Aphanomyces invadans NJM9701.</title>
        <authorList>
            <consortium name="The Broad Institute Genomics Platform"/>
            <person name="Russ C."/>
            <person name="Tyler B."/>
            <person name="van West P."/>
            <person name="Dieguez-Uribeondo J."/>
            <person name="Young S.K."/>
            <person name="Zeng Q."/>
            <person name="Gargeya S."/>
            <person name="Fitzgerald M."/>
            <person name="Abouelleil A."/>
            <person name="Alvarado L."/>
            <person name="Chapman S.B."/>
            <person name="Gainer-Dewar J."/>
            <person name="Goldberg J."/>
            <person name="Griggs A."/>
            <person name="Gujja S."/>
            <person name="Hansen M."/>
            <person name="Howarth C."/>
            <person name="Imamovic A."/>
            <person name="Ireland A."/>
            <person name="Larimer J."/>
            <person name="McCowan C."/>
            <person name="Murphy C."/>
            <person name="Pearson M."/>
            <person name="Poon T.W."/>
            <person name="Priest M."/>
            <person name="Roberts A."/>
            <person name="Saif S."/>
            <person name="Shea T."/>
            <person name="Sykes S."/>
            <person name="Wortman J."/>
            <person name="Nusbaum C."/>
            <person name="Birren B."/>
        </authorList>
    </citation>
    <scope>NUCLEOTIDE SEQUENCE [LARGE SCALE GENOMIC DNA]</scope>
    <source>
        <strain evidence="2">NJM9701</strain>
    </source>
</reference>
<feature type="compositionally biased region" description="Basic and acidic residues" evidence="1">
    <location>
        <begin position="180"/>
        <end position="200"/>
    </location>
</feature>
<feature type="region of interest" description="Disordered" evidence="1">
    <location>
        <begin position="180"/>
        <end position="201"/>
    </location>
</feature>
<dbReference type="GeneID" id="20091024"/>
<protein>
    <submittedName>
        <fullName evidence="2">Uncharacterized protein</fullName>
    </submittedName>
</protein>
<evidence type="ECO:0000256" key="1">
    <source>
        <dbReference type="SAM" id="MobiDB-lite"/>
    </source>
</evidence>
<dbReference type="VEuPathDB" id="FungiDB:H310_13974"/>
<sequence length="215" mass="24721">MSSDDVPFDAAETQASRKWWSGTDDLSLLTQVSNDLPFKHVKNSSKAWDHLAVKLLDVPGFGRAGIDGKTASTRFYQLDETGKIQLSDELVQLSDDTLEQRQVDKAAAQAKTTENSAVAYIRDQVMRRGPRKAVDGDESTDSDVVSRKRKAIFDAQDRELELERERLNFEKFKYEKKLEQREKGRVERVQQREDERKRNEGMMALIQQLIEMKKP</sequence>
<accession>A0A024TDP6</accession>
<dbReference type="AlphaFoldDB" id="A0A024TDP6"/>
<proteinExistence type="predicted"/>
<evidence type="ECO:0000313" key="2">
    <source>
        <dbReference type="EMBL" id="ETV91427.1"/>
    </source>
</evidence>
<dbReference type="EMBL" id="KI914010">
    <property type="protein sequence ID" value="ETV91427.1"/>
    <property type="molecule type" value="Genomic_DNA"/>
</dbReference>
<dbReference type="RefSeq" id="XP_008879879.1">
    <property type="nucleotide sequence ID" value="XM_008881657.1"/>
</dbReference>
<gene>
    <name evidence="2" type="ORF">H310_13974</name>
</gene>